<dbReference type="PANTHER" id="PTHR30055:SF237">
    <property type="entry name" value="TRANSCRIPTIONAL REPRESSOR MCE3R"/>
    <property type="match status" value="1"/>
</dbReference>
<dbReference type="InterPro" id="IPR001387">
    <property type="entry name" value="Cro/C1-type_HTH"/>
</dbReference>
<organism evidence="6 7">
    <name type="scientific">Pseudonocardia abyssalis</name>
    <dbReference type="NCBI Taxonomy" id="2792008"/>
    <lineage>
        <taxon>Bacteria</taxon>
        <taxon>Bacillati</taxon>
        <taxon>Actinomycetota</taxon>
        <taxon>Actinomycetes</taxon>
        <taxon>Pseudonocardiales</taxon>
        <taxon>Pseudonocardiaceae</taxon>
        <taxon>Pseudonocardia</taxon>
    </lineage>
</organism>
<evidence type="ECO:0000256" key="2">
    <source>
        <dbReference type="PROSITE-ProRule" id="PRU00335"/>
    </source>
</evidence>
<name>A0ABS6UR70_9PSEU</name>
<evidence type="ECO:0000259" key="5">
    <source>
        <dbReference type="PROSITE" id="PS50977"/>
    </source>
</evidence>
<dbReference type="Proteomes" id="UP000694287">
    <property type="component" value="Unassembled WGS sequence"/>
</dbReference>
<dbReference type="PANTHER" id="PTHR30055">
    <property type="entry name" value="HTH-TYPE TRANSCRIPTIONAL REGULATOR RUTR"/>
    <property type="match status" value="1"/>
</dbReference>
<dbReference type="InterPro" id="IPR001647">
    <property type="entry name" value="HTH_TetR"/>
</dbReference>
<proteinExistence type="predicted"/>
<dbReference type="InterPro" id="IPR041490">
    <property type="entry name" value="KstR2_TetR_C"/>
</dbReference>
<gene>
    <name evidence="6" type="ORF">I4I81_10845</name>
</gene>
<accession>A0ABS6UR70</accession>
<dbReference type="CDD" id="cd00093">
    <property type="entry name" value="HTH_XRE"/>
    <property type="match status" value="1"/>
</dbReference>
<comment type="caution">
    <text evidence="6">The sequence shown here is derived from an EMBL/GenBank/DDBJ whole genome shotgun (WGS) entry which is preliminary data.</text>
</comment>
<dbReference type="PROSITE" id="PS50977">
    <property type="entry name" value="HTH_TETR_2"/>
    <property type="match status" value="1"/>
</dbReference>
<evidence type="ECO:0000256" key="3">
    <source>
        <dbReference type="SAM" id="MobiDB-lite"/>
    </source>
</evidence>
<evidence type="ECO:0000313" key="6">
    <source>
        <dbReference type="EMBL" id="MBW0134753.1"/>
    </source>
</evidence>
<evidence type="ECO:0000259" key="4">
    <source>
        <dbReference type="PROSITE" id="PS50943"/>
    </source>
</evidence>
<dbReference type="RefSeq" id="WP_218605614.1">
    <property type="nucleotide sequence ID" value="NZ_JADQDJ010000387.1"/>
</dbReference>
<evidence type="ECO:0000256" key="1">
    <source>
        <dbReference type="ARBA" id="ARBA00023125"/>
    </source>
</evidence>
<dbReference type="SMART" id="SM00530">
    <property type="entry name" value="HTH_XRE"/>
    <property type="match status" value="1"/>
</dbReference>
<dbReference type="Pfam" id="PF13560">
    <property type="entry name" value="HTH_31"/>
    <property type="match status" value="1"/>
</dbReference>
<feature type="compositionally biased region" description="Basic and acidic residues" evidence="3">
    <location>
        <begin position="15"/>
        <end position="36"/>
    </location>
</feature>
<dbReference type="PROSITE" id="PS50943">
    <property type="entry name" value="HTH_CROC1"/>
    <property type="match status" value="1"/>
</dbReference>
<dbReference type="Pfam" id="PF17932">
    <property type="entry name" value="TetR_C_24"/>
    <property type="match status" value="1"/>
</dbReference>
<evidence type="ECO:0000313" key="7">
    <source>
        <dbReference type="Proteomes" id="UP000694287"/>
    </source>
</evidence>
<dbReference type="EMBL" id="JADQDK010000001">
    <property type="protein sequence ID" value="MBW0134753.1"/>
    <property type="molecule type" value="Genomic_DNA"/>
</dbReference>
<keyword evidence="7" id="KW-1185">Reference proteome</keyword>
<protein>
    <submittedName>
        <fullName evidence="6">TetR family transcriptional regulator</fullName>
    </submittedName>
</protein>
<feature type="region of interest" description="Disordered" evidence="3">
    <location>
        <begin position="91"/>
        <end position="112"/>
    </location>
</feature>
<feature type="domain" description="HTH tetR-type" evidence="5">
    <location>
        <begin position="131"/>
        <end position="191"/>
    </location>
</feature>
<dbReference type="Pfam" id="PF00440">
    <property type="entry name" value="TetR_N"/>
    <property type="match status" value="1"/>
</dbReference>
<feature type="DNA-binding region" description="H-T-H motif" evidence="2">
    <location>
        <begin position="154"/>
        <end position="173"/>
    </location>
</feature>
<sequence>MARPDRSLSPHAARGGRDTRSDTRSGSDIGDRVRAVRERSGMSLRALADRIGVSPTTMSQLEIGRTQVSAVRLAEIAAALDVGLQELLGADPARGRAEGPDPVPSSRTQGRSERVDALIGAHPAEWREFPPLRLDPVLTAAVGLFSEAGYHGTTIRDIAGRADVSTPALYYHYASKQDVLAIVVAVAARETLRHVRAAAAGSDEPDVRLARMTEALALCNTLRNDIATVAFTEFRHLDAASRREIARDRSAIQGLFDSVVESGVRQARFATARPRESARAVVMLCTALITWFRTSGPVGAEQVAREHADFALRLVEARP</sequence>
<dbReference type="InterPro" id="IPR050109">
    <property type="entry name" value="HTH-type_TetR-like_transc_reg"/>
</dbReference>
<keyword evidence="1 2" id="KW-0238">DNA-binding</keyword>
<feature type="region of interest" description="Disordered" evidence="3">
    <location>
        <begin position="1"/>
        <end position="36"/>
    </location>
</feature>
<reference evidence="6 7" key="1">
    <citation type="submission" date="2020-11" db="EMBL/GenBank/DDBJ databases">
        <title>Pseudonocardia abyssalis sp. nov. and Pseudonocardia oceani sp. nov., description and phylogenomic analysis of two novel actinomycetes isolated from the deep Southern Ocean.</title>
        <authorList>
            <person name="Parra J."/>
        </authorList>
    </citation>
    <scope>NUCLEOTIDE SEQUENCE [LARGE SCALE GENOMIC DNA]</scope>
    <source>
        <strain evidence="6 7">KRD-168</strain>
    </source>
</reference>
<feature type="domain" description="HTH cro/C1-type" evidence="4">
    <location>
        <begin position="33"/>
        <end position="87"/>
    </location>
</feature>